<organism evidence="4 5">
    <name type="scientific">Xenopus laevis</name>
    <name type="common">African clawed frog</name>
    <dbReference type="NCBI Taxonomy" id="8355"/>
    <lineage>
        <taxon>Eukaryota</taxon>
        <taxon>Metazoa</taxon>
        <taxon>Chordata</taxon>
        <taxon>Craniata</taxon>
        <taxon>Vertebrata</taxon>
        <taxon>Euteleostomi</taxon>
        <taxon>Amphibia</taxon>
        <taxon>Batrachia</taxon>
        <taxon>Anura</taxon>
        <taxon>Pipoidea</taxon>
        <taxon>Pipidae</taxon>
        <taxon>Xenopodinae</taxon>
        <taxon>Xenopus</taxon>
        <taxon>Xenopus</taxon>
    </lineage>
</organism>
<keyword evidence="4" id="KW-1185">Reference proteome</keyword>
<dbReference type="InterPro" id="IPR051002">
    <property type="entry name" value="UBA_autophagy_assoc_protein"/>
</dbReference>
<dbReference type="Pfam" id="PF17751">
    <property type="entry name" value="SKICH"/>
    <property type="match status" value="1"/>
</dbReference>
<keyword evidence="1 2" id="KW-0175">Coiled coil</keyword>
<dbReference type="InterPro" id="IPR013087">
    <property type="entry name" value="Znf_C2H2_type"/>
</dbReference>
<evidence type="ECO:0000313" key="4">
    <source>
        <dbReference type="Proteomes" id="UP000186698"/>
    </source>
</evidence>
<evidence type="ECO:0000313" key="5">
    <source>
        <dbReference type="RefSeq" id="XP_018093524.1"/>
    </source>
</evidence>
<dbReference type="CDD" id="cd21965">
    <property type="entry name" value="Zn-C2H2_CALCOCO1_TAX1BP1_like"/>
    <property type="match status" value="1"/>
</dbReference>
<dbReference type="InterPro" id="IPR041611">
    <property type="entry name" value="SKICH"/>
</dbReference>
<dbReference type="OrthoDB" id="10015001at2759"/>
<dbReference type="Xenbase" id="XB-GENE-6488369">
    <property type="gene designation" value="calcoco2.S"/>
</dbReference>
<evidence type="ECO:0000256" key="1">
    <source>
        <dbReference type="ARBA" id="ARBA00023054"/>
    </source>
</evidence>
<sequence length="454" mass="53010">MASDAPPTSLLQPEERNYSQVIFSKVEKSYEPGADIDCCFTFTSEFQPERKDWVGIFKVSWKTTREYYTWISAVCSEPGSEKRVTFKAYYLPKENDDYYQFCYVDQNGEVRGVSVPFQFCHKVLEEDIVLVTTEEKQRDLQETILQLQAKVALVEKEKCGLRDERKQLELELENKAAQQLECSKRNDRLQQQNQELEEELEEERCRNRFLLQTAEEEQKRLQNQSRSVQVEHNQFKEENLNLQEQIKEMALSLKKYSEAAKNSQEEAQVLKGKLRDNEEGHHLLQEQLQEIQMERKKDKFSIDLLTKEVAGLRQNLEKKMKAVETTEKQLDPLQRENASLLQQIQDVKCMLELRKAEISDMQEQRMRDCEEIEQLNRLLSQRSLPTPRHQGLYSHNPHEGESLISFGNEPQYGEAPGGGSGQQIEMTCPECAAEFEDFQVFQDHVMCHDLASMG</sequence>
<feature type="region of interest" description="Disordered" evidence="3">
    <location>
        <begin position="380"/>
        <end position="421"/>
    </location>
</feature>
<dbReference type="PANTHER" id="PTHR31915:SF14">
    <property type="entry name" value="CALCIUM-BINDING AND COILED-COIL DOMAIN-CONTAINING PROTEIN 2"/>
    <property type="match status" value="1"/>
</dbReference>
<proteinExistence type="predicted"/>
<dbReference type="AGR" id="Xenbase:XB-GENE-6488369"/>
<dbReference type="KEGG" id="xla:108702523"/>
<evidence type="ECO:0000313" key="6">
    <source>
        <dbReference type="Xenbase" id="XB-GENE-6488369"/>
    </source>
</evidence>
<evidence type="ECO:0000256" key="3">
    <source>
        <dbReference type="SAM" id="MobiDB-lite"/>
    </source>
</evidence>
<feature type="coiled-coil region" evidence="2">
    <location>
        <begin position="130"/>
        <end position="273"/>
    </location>
</feature>
<feature type="coiled-coil region" evidence="2">
    <location>
        <begin position="302"/>
        <end position="378"/>
    </location>
</feature>
<reference evidence="5" key="1">
    <citation type="submission" date="2025-08" db="UniProtKB">
        <authorList>
            <consortium name="RefSeq"/>
        </authorList>
    </citation>
    <scope>IDENTIFICATION</scope>
    <source>
        <strain evidence="5">J_2021</strain>
        <tissue evidence="5">Erythrocytes</tissue>
    </source>
</reference>
<dbReference type="Gene3D" id="2.60.40.2840">
    <property type="match status" value="1"/>
</dbReference>
<dbReference type="Proteomes" id="UP000186698">
    <property type="component" value="Chromosome 9_10S"/>
</dbReference>
<name>A0A1L8EKW4_XENLA</name>
<protein>
    <submittedName>
        <fullName evidence="5">Calcium-binding and coiled-coil domain-containing protein 2</fullName>
    </submittedName>
</protein>
<dbReference type="RefSeq" id="XP_018093524.1">
    <property type="nucleotide sequence ID" value="XM_018238035.2"/>
</dbReference>
<accession>A0A1L8EKW4</accession>
<dbReference type="AlphaFoldDB" id="A0A1L8EKW4"/>
<dbReference type="PaxDb" id="8355-A0A1L8EKW4"/>
<dbReference type="PANTHER" id="PTHR31915">
    <property type="entry name" value="SKICH DOMAIN-CONTAINING PROTEIN"/>
    <property type="match status" value="1"/>
</dbReference>
<gene>
    <name evidence="5 6" type="primary">calcoco2.S</name>
</gene>
<dbReference type="OMA" id="VERSAYV"/>
<dbReference type="CTD" id="108702523"/>
<dbReference type="GeneID" id="108702523"/>
<evidence type="ECO:0000256" key="2">
    <source>
        <dbReference type="SAM" id="Coils"/>
    </source>
</evidence>
<dbReference type="STRING" id="8355.A0A1L8EKW4"/>
<dbReference type="PROSITE" id="PS00028">
    <property type="entry name" value="ZINC_FINGER_C2H2_1"/>
    <property type="match status" value="1"/>
</dbReference>
<dbReference type="Bgee" id="108702523">
    <property type="expression patterns" value="Expressed in muscle tissue and 18 other cell types or tissues"/>
</dbReference>